<feature type="non-terminal residue" evidence="1">
    <location>
        <position position="1"/>
    </location>
</feature>
<dbReference type="Proteomes" id="UP000789525">
    <property type="component" value="Unassembled WGS sequence"/>
</dbReference>
<evidence type="ECO:0000313" key="2">
    <source>
        <dbReference type="Proteomes" id="UP000789525"/>
    </source>
</evidence>
<proteinExistence type="predicted"/>
<name>A0ACA9N3S0_9GLOM</name>
<reference evidence="1" key="1">
    <citation type="submission" date="2021-06" db="EMBL/GenBank/DDBJ databases">
        <authorList>
            <person name="Kallberg Y."/>
            <person name="Tangrot J."/>
            <person name="Rosling A."/>
        </authorList>
    </citation>
    <scope>NUCLEOTIDE SEQUENCE</scope>
    <source>
        <strain evidence="1">CL356</strain>
    </source>
</reference>
<gene>
    <name evidence="1" type="ORF">ACOLOM_LOCUS7684</name>
</gene>
<evidence type="ECO:0000313" key="1">
    <source>
        <dbReference type="EMBL" id="CAG8632717.1"/>
    </source>
</evidence>
<organism evidence="1 2">
    <name type="scientific">Acaulospora colombiana</name>
    <dbReference type="NCBI Taxonomy" id="27376"/>
    <lineage>
        <taxon>Eukaryota</taxon>
        <taxon>Fungi</taxon>
        <taxon>Fungi incertae sedis</taxon>
        <taxon>Mucoromycota</taxon>
        <taxon>Glomeromycotina</taxon>
        <taxon>Glomeromycetes</taxon>
        <taxon>Diversisporales</taxon>
        <taxon>Acaulosporaceae</taxon>
        <taxon>Acaulospora</taxon>
    </lineage>
</organism>
<comment type="caution">
    <text evidence="1">The sequence shown here is derived from an EMBL/GenBank/DDBJ whole genome shotgun (WGS) entry which is preliminary data.</text>
</comment>
<sequence length="199" mass="23009">LEAAMKRIKESTKFINIIMKLLILVFDNFRSHYHDNVKLIEETKTIDSILEDIKAQYDIASQQHQKYSNDANNYQSSIATLQAAANAKYGHIHKLCHDLSKICSRFNFVDELHANIESMKQDARTLQNTDLRKNAEAEIQRLEKLANDLSSKRTKWTEEKLAKEQFSEQSNNSGPSKLGNQQQNHKKINLGFLSKFKKK</sequence>
<accession>A0ACA9N3S0</accession>
<keyword evidence="2" id="KW-1185">Reference proteome</keyword>
<dbReference type="EMBL" id="CAJVPT010018262">
    <property type="protein sequence ID" value="CAG8632717.1"/>
    <property type="molecule type" value="Genomic_DNA"/>
</dbReference>
<protein>
    <submittedName>
        <fullName evidence="1">2497_t:CDS:1</fullName>
    </submittedName>
</protein>